<gene>
    <name evidence="1" type="ORF">METZ01_LOCUS368145</name>
</gene>
<dbReference type="InterPro" id="IPR011335">
    <property type="entry name" value="Restrct_endonuc-II-like"/>
</dbReference>
<proteinExistence type="predicted"/>
<accession>A0A382T216</accession>
<dbReference type="AlphaFoldDB" id="A0A382T216"/>
<feature type="non-terminal residue" evidence="1">
    <location>
        <position position="1"/>
    </location>
</feature>
<dbReference type="Gene3D" id="3.90.320.10">
    <property type="match status" value="1"/>
</dbReference>
<sequence length="83" mass="10000">LTEVVHEHYLMQLQIYLLATVRWLRLFDEDAYNQRFGGIFYIFLRGMPNVDAVHFERPSWRKLKQYESELEKPTQPRLPAMSA</sequence>
<dbReference type="InterPro" id="IPR011604">
    <property type="entry name" value="PDDEXK-like_dom_sf"/>
</dbReference>
<organism evidence="1">
    <name type="scientific">marine metagenome</name>
    <dbReference type="NCBI Taxonomy" id="408172"/>
    <lineage>
        <taxon>unclassified sequences</taxon>
        <taxon>metagenomes</taxon>
        <taxon>ecological metagenomes</taxon>
    </lineage>
</organism>
<reference evidence="1" key="1">
    <citation type="submission" date="2018-05" db="EMBL/GenBank/DDBJ databases">
        <authorList>
            <person name="Lanie J.A."/>
            <person name="Ng W.-L."/>
            <person name="Kazmierczak K.M."/>
            <person name="Andrzejewski T.M."/>
            <person name="Davidsen T.M."/>
            <person name="Wayne K.J."/>
            <person name="Tettelin H."/>
            <person name="Glass J.I."/>
            <person name="Rusch D."/>
            <person name="Podicherti R."/>
            <person name="Tsui H.-C.T."/>
            <person name="Winkler M.E."/>
        </authorList>
    </citation>
    <scope>NUCLEOTIDE SEQUENCE</scope>
</reference>
<evidence type="ECO:0000313" key="1">
    <source>
        <dbReference type="EMBL" id="SVD15291.1"/>
    </source>
</evidence>
<name>A0A382T216_9ZZZZ</name>
<protein>
    <submittedName>
        <fullName evidence="1">Uncharacterized protein</fullName>
    </submittedName>
</protein>
<dbReference type="EMBL" id="UINC01132771">
    <property type="protein sequence ID" value="SVD15291.1"/>
    <property type="molecule type" value="Genomic_DNA"/>
</dbReference>
<dbReference type="SUPFAM" id="SSF52980">
    <property type="entry name" value="Restriction endonuclease-like"/>
    <property type="match status" value="1"/>
</dbReference>